<dbReference type="Proteomes" id="UP000054279">
    <property type="component" value="Unassembled WGS sequence"/>
</dbReference>
<protein>
    <recommendedName>
        <fullName evidence="2">Fungal-type protein kinase domain-containing protein</fullName>
    </recommendedName>
</protein>
<feature type="compositionally biased region" description="Basic residues" evidence="1">
    <location>
        <begin position="586"/>
        <end position="595"/>
    </location>
</feature>
<dbReference type="Gene3D" id="1.10.510.10">
    <property type="entry name" value="Transferase(Phosphotransferase) domain 1"/>
    <property type="match status" value="1"/>
</dbReference>
<dbReference type="InterPro" id="IPR011009">
    <property type="entry name" value="Kinase-like_dom_sf"/>
</dbReference>
<feature type="domain" description="Fungal-type protein kinase" evidence="2">
    <location>
        <begin position="154"/>
        <end position="441"/>
    </location>
</feature>
<name>A0A0C9W323_SPHS4</name>
<dbReference type="Pfam" id="PF17667">
    <property type="entry name" value="Pkinase_fungal"/>
    <property type="match status" value="1"/>
</dbReference>
<dbReference type="PANTHER" id="PTHR38248:SF2">
    <property type="entry name" value="FUNK1 11"/>
    <property type="match status" value="1"/>
</dbReference>
<dbReference type="InterPro" id="IPR040976">
    <property type="entry name" value="Pkinase_fungal"/>
</dbReference>
<sequence>MKKQNIAFSDQESNELINAVRDSLNGVWVHQESFFGRHFPTTPTPLFQELRRTLYIENPRQRGWIGVPRHPQNYVSLIKPFITLFNKILKSAGISSMRRQFLDTHNVDVAGEFEFPIHPTILLNGTGPEFTAMVVPRPYASFVGTLSAIEVCLDSADPTLARDRLATIAHEIFQNMSNRRFIYGLVVTESRVTAYMFDHVGVLSSSTISHIDNPDQFVAIIVGLAAEGPMHFEDISRSKSEQRYVVEGKISHFGLIRGRGTVAWKLPGWESEDQLFRLAEKMGVNAGVVKLHHSEIISRSDSPDDIDTVSRNRRVNDQDKPAWLDRTHIRVVLKPFGHPLRRYKDARELIVALHDAIAGHRSLHEDAGILHRDISPPNILLNPTGDMGNRGILIDLDHAIRVDNNSPYAQVRCVIYVAECHKRRNTYLDDLESFYYVLIYVIVFYEKPGIPQKTRPEILQEWEGPRAFESKEQHFSLPFNIKVPDYMGKAMECLASNMHAFFVSNSSRQGEIASPTARRAHYSSILKHFESAISMIDALTAESAIFSSSQIEQEPVEPPKPPKTVAKTGKVRRRPRPRTPVVPRDRPRRKTANYL</sequence>
<evidence type="ECO:0000313" key="3">
    <source>
        <dbReference type="EMBL" id="KIJ46125.1"/>
    </source>
</evidence>
<keyword evidence="4" id="KW-1185">Reference proteome</keyword>
<organism evidence="3 4">
    <name type="scientific">Sphaerobolus stellatus (strain SS14)</name>
    <dbReference type="NCBI Taxonomy" id="990650"/>
    <lineage>
        <taxon>Eukaryota</taxon>
        <taxon>Fungi</taxon>
        <taxon>Dikarya</taxon>
        <taxon>Basidiomycota</taxon>
        <taxon>Agaricomycotina</taxon>
        <taxon>Agaricomycetes</taxon>
        <taxon>Phallomycetidae</taxon>
        <taxon>Geastrales</taxon>
        <taxon>Sphaerobolaceae</taxon>
        <taxon>Sphaerobolus</taxon>
    </lineage>
</organism>
<dbReference type="SUPFAM" id="SSF56112">
    <property type="entry name" value="Protein kinase-like (PK-like)"/>
    <property type="match status" value="1"/>
</dbReference>
<accession>A0A0C9W323</accession>
<dbReference type="OrthoDB" id="5584477at2759"/>
<reference evidence="3 4" key="1">
    <citation type="submission" date="2014-06" db="EMBL/GenBank/DDBJ databases">
        <title>Evolutionary Origins and Diversification of the Mycorrhizal Mutualists.</title>
        <authorList>
            <consortium name="DOE Joint Genome Institute"/>
            <consortium name="Mycorrhizal Genomics Consortium"/>
            <person name="Kohler A."/>
            <person name="Kuo A."/>
            <person name="Nagy L.G."/>
            <person name="Floudas D."/>
            <person name="Copeland A."/>
            <person name="Barry K.W."/>
            <person name="Cichocki N."/>
            <person name="Veneault-Fourrey C."/>
            <person name="LaButti K."/>
            <person name="Lindquist E.A."/>
            <person name="Lipzen A."/>
            <person name="Lundell T."/>
            <person name="Morin E."/>
            <person name="Murat C."/>
            <person name="Riley R."/>
            <person name="Ohm R."/>
            <person name="Sun H."/>
            <person name="Tunlid A."/>
            <person name="Henrissat B."/>
            <person name="Grigoriev I.V."/>
            <person name="Hibbett D.S."/>
            <person name="Martin F."/>
        </authorList>
    </citation>
    <scope>NUCLEOTIDE SEQUENCE [LARGE SCALE GENOMIC DNA]</scope>
    <source>
        <strain evidence="3 4">SS14</strain>
    </source>
</reference>
<feature type="region of interest" description="Disordered" evidence="1">
    <location>
        <begin position="549"/>
        <end position="595"/>
    </location>
</feature>
<dbReference type="AlphaFoldDB" id="A0A0C9W323"/>
<evidence type="ECO:0000256" key="1">
    <source>
        <dbReference type="SAM" id="MobiDB-lite"/>
    </source>
</evidence>
<proteinExistence type="predicted"/>
<dbReference type="EMBL" id="KN837109">
    <property type="protein sequence ID" value="KIJ46125.1"/>
    <property type="molecule type" value="Genomic_DNA"/>
</dbReference>
<dbReference type="PANTHER" id="PTHR38248">
    <property type="entry name" value="FUNK1 6"/>
    <property type="match status" value="1"/>
</dbReference>
<evidence type="ECO:0000259" key="2">
    <source>
        <dbReference type="Pfam" id="PF17667"/>
    </source>
</evidence>
<gene>
    <name evidence="3" type="ORF">M422DRAFT_778612</name>
</gene>
<dbReference type="HOGENOM" id="CLU_005513_6_1_1"/>
<evidence type="ECO:0000313" key="4">
    <source>
        <dbReference type="Proteomes" id="UP000054279"/>
    </source>
</evidence>